<accession>A0A2S6F5S0</accession>
<dbReference type="GO" id="GO:0004339">
    <property type="term" value="F:glucan 1,4-alpha-glucosidase activity"/>
    <property type="evidence" value="ECO:0007669"/>
    <property type="project" value="UniProtKB-EC"/>
</dbReference>
<comment type="catalytic activity">
    <reaction evidence="1">
        <text>Hydrolysis of terminal (1-&gt;4)-linked alpha-D-glucose residues successively from non-reducing ends of the chains with release of beta-D-glucose.</text>
        <dbReference type="EC" id="3.2.1.3"/>
    </reaction>
</comment>
<evidence type="ECO:0000256" key="5">
    <source>
        <dbReference type="ARBA" id="ARBA00023277"/>
    </source>
</evidence>
<evidence type="ECO:0000256" key="1">
    <source>
        <dbReference type="ARBA" id="ARBA00001863"/>
    </source>
</evidence>
<name>A0A2S6F5S0_LEGPN</name>
<dbReference type="InterPro" id="IPR000165">
    <property type="entry name" value="Glucoamylase"/>
</dbReference>
<evidence type="ECO:0000256" key="2">
    <source>
        <dbReference type="ARBA" id="ARBA00006188"/>
    </source>
</evidence>
<dbReference type="Pfam" id="PF00723">
    <property type="entry name" value="Glyco_hydro_15"/>
    <property type="match status" value="1"/>
</dbReference>
<organism evidence="8 9">
    <name type="scientific">Legionella pneumophila</name>
    <dbReference type="NCBI Taxonomy" id="446"/>
    <lineage>
        <taxon>Bacteria</taxon>
        <taxon>Pseudomonadati</taxon>
        <taxon>Pseudomonadota</taxon>
        <taxon>Gammaproteobacteria</taxon>
        <taxon>Legionellales</taxon>
        <taxon>Legionellaceae</taxon>
        <taxon>Legionella</taxon>
    </lineage>
</organism>
<dbReference type="Proteomes" id="UP000239239">
    <property type="component" value="Unassembled WGS sequence"/>
</dbReference>
<evidence type="ECO:0000256" key="3">
    <source>
        <dbReference type="ARBA" id="ARBA00012593"/>
    </source>
</evidence>
<gene>
    <name evidence="8" type="ORF">C3928_02785</name>
</gene>
<dbReference type="EMBL" id="PQWY01000004">
    <property type="protein sequence ID" value="PPK32773.1"/>
    <property type="molecule type" value="Genomic_DNA"/>
</dbReference>
<dbReference type="RefSeq" id="WP_080272359.1">
    <property type="nucleotide sequence ID" value="NZ_CP017601.1"/>
</dbReference>
<keyword evidence="6" id="KW-0326">Glycosidase</keyword>
<comment type="similarity">
    <text evidence="2">Belongs to the glycosyl hydrolase 15 family.</text>
</comment>
<dbReference type="InterPro" id="IPR012341">
    <property type="entry name" value="6hp_glycosidase-like_sf"/>
</dbReference>
<dbReference type="EC" id="3.2.1.3" evidence="3"/>
<dbReference type="PANTHER" id="PTHR31616:SF9">
    <property type="entry name" value="GLUCOAMYLASE, INTRACELLULAR SPORULATION-SPECIFIC"/>
    <property type="match status" value="1"/>
</dbReference>
<dbReference type="Gene3D" id="1.50.10.10">
    <property type="match status" value="1"/>
</dbReference>
<evidence type="ECO:0000313" key="8">
    <source>
        <dbReference type="EMBL" id="PPK32773.1"/>
    </source>
</evidence>
<dbReference type="GO" id="GO:0000272">
    <property type="term" value="P:polysaccharide catabolic process"/>
    <property type="evidence" value="ECO:0007669"/>
    <property type="project" value="UniProtKB-KW"/>
</dbReference>
<dbReference type="AlphaFoldDB" id="A0A2S6F5S0"/>
<dbReference type="OrthoDB" id="5641212at2"/>
<comment type="caution">
    <text evidence="8">The sequence shown here is derived from an EMBL/GenBank/DDBJ whole genome shotgun (WGS) entry which is preliminary data.</text>
</comment>
<reference evidence="8 9" key="1">
    <citation type="submission" date="2018-02" db="EMBL/GenBank/DDBJ databases">
        <title>Draft genome sequences of four Legionella pneumophila clinical strains isolated in Ontario.</title>
        <authorList>
            <person name="Fortuna A."/>
            <person name="Ramnarine R."/>
            <person name="Li A."/>
            <person name="Frantz C."/>
            <person name="Mallo G."/>
        </authorList>
    </citation>
    <scope>NUCLEOTIDE SEQUENCE [LARGE SCALE GENOMIC DNA]</scope>
    <source>
        <strain evidence="8 9">LG61</strain>
    </source>
</reference>
<dbReference type="InterPro" id="IPR011613">
    <property type="entry name" value="GH15-like"/>
</dbReference>
<sequence>MATFFFKTNYYQEIMLKRIFFLMIFFVSQTMASVFTHEEVQILKKHFLNNFQPNGAIVASPSQYNPNYYYDWIRDSAIAMGLVETWYETSQSARYKKLLLEYVSWTEKIQHQTDPIAGQDILGEPKFYINGNPFDGEWGRPQNDGPALRASVLIRFAQQLLDHNETDYVKTHLYNSTMDPQSMGTIKMDLEYIAHHWQDANFDLWEEVYGHHFFTAMAQQKALTDGAILAHQLHDRQAAVFYEMQANLINSRLKQHLDHQNKIIQATLLPHPGPQKTLELDSSVMLGILTNPQKEGVFAPHHSFVRNTAKALHEQFNLMFPINKNRSGAILFGRYPGDTYDGYQTNSIGNPWFILTATMAEYYFTMAHNLSLNNSNKLHIQNYLKKGDNYLRLIKQYGPDLNLSEQINLNTGVQQGATSLTWSYVSVLRAIHLREQLENRIKIMGWNTH</sequence>
<dbReference type="InterPro" id="IPR008928">
    <property type="entry name" value="6-hairpin_glycosidase_sf"/>
</dbReference>
<dbReference type="PRINTS" id="PR00736">
    <property type="entry name" value="GLHYDRLASE15"/>
</dbReference>
<proteinExistence type="inferred from homology"/>
<protein>
    <recommendedName>
        <fullName evidence="3">glucan 1,4-alpha-glucosidase</fullName>
        <ecNumber evidence="3">3.2.1.3</ecNumber>
    </recommendedName>
</protein>
<dbReference type="PANTHER" id="PTHR31616">
    <property type="entry name" value="TREHALASE"/>
    <property type="match status" value="1"/>
</dbReference>
<keyword evidence="7" id="KW-0624">Polysaccharide degradation</keyword>
<keyword evidence="4" id="KW-0378">Hydrolase</keyword>
<evidence type="ECO:0000313" key="9">
    <source>
        <dbReference type="Proteomes" id="UP000239239"/>
    </source>
</evidence>
<evidence type="ECO:0000256" key="4">
    <source>
        <dbReference type="ARBA" id="ARBA00022801"/>
    </source>
</evidence>
<evidence type="ECO:0000256" key="6">
    <source>
        <dbReference type="ARBA" id="ARBA00023295"/>
    </source>
</evidence>
<dbReference type="SUPFAM" id="SSF48208">
    <property type="entry name" value="Six-hairpin glycosidases"/>
    <property type="match status" value="1"/>
</dbReference>
<evidence type="ECO:0000256" key="7">
    <source>
        <dbReference type="ARBA" id="ARBA00023326"/>
    </source>
</evidence>
<keyword evidence="5" id="KW-0119">Carbohydrate metabolism</keyword>